<feature type="region of interest" description="Disordered" evidence="1">
    <location>
        <begin position="24"/>
        <end position="77"/>
    </location>
</feature>
<reference evidence="2" key="1">
    <citation type="submission" date="2015-07" db="EMBL/GenBank/DDBJ databases">
        <title>Transcriptome Assembly of Anthurium amnicola.</title>
        <authorList>
            <person name="Suzuki J."/>
        </authorList>
    </citation>
    <scope>NUCLEOTIDE SEQUENCE</scope>
</reference>
<feature type="region of interest" description="Disordered" evidence="1">
    <location>
        <begin position="218"/>
        <end position="270"/>
    </location>
</feature>
<feature type="compositionally biased region" description="Basic and acidic residues" evidence="1">
    <location>
        <begin position="156"/>
        <end position="168"/>
    </location>
</feature>
<feature type="region of interest" description="Disordered" evidence="1">
    <location>
        <begin position="150"/>
        <end position="201"/>
    </location>
</feature>
<dbReference type="EMBL" id="GDJX01017949">
    <property type="protein sequence ID" value="JAT49987.1"/>
    <property type="molecule type" value="Transcribed_RNA"/>
</dbReference>
<feature type="compositionally biased region" description="Basic residues" evidence="1">
    <location>
        <begin position="261"/>
        <end position="270"/>
    </location>
</feature>
<evidence type="ECO:0000256" key="1">
    <source>
        <dbReference type="SAM" id="MobiDB-lite"/>
    </source>
</evidence>
<evidence type="ECO:0000313" key="2">
    <source>
        <dbReference type="EMBL" id="JAT49987.1"/>
    </source>
</evidence>
<organism evidence="2">
    <name type="scientific">Anthurium amnicola</name>
    <dbReference type="NCBI Taxonomy" id="1678845"/>
    <lineage>
        <taxon>Eukaryota</taxon>
        <taxon>Viridiplantae</taxon>
        <taxon>Streptophyta</taxon>
        <taxon>Embryophyta</taxon>
        <taxon>Tracheophyta</taxon>
        <taxon>Spermatophyta</taxon>
        <taxon>Magnoliopsida</taxon>
        <taxon>Liliopsida</taxon>
        <taxon>Araceae</taxon>
        <taxon>Pothoideae</taxon>
        <taxon>Potheae</taxon>
        <taxon>Anthurium</taxon>
    </lineage>
</organism>
<feature type="compositionally biased region" description="Low complexity" evidence="1">
    <location>
        <begin position="45"/>
        <end position="57"/>
    </location>
</feature>
<dbReference type="AlphaFoldDB" id="A0A1D1Y5R8"/>
<name>A0A1D1Y5R8_9ARAE</name>
<protein>
    <submittedName>
        <fullName evidence="2">Uncharacterized protein</fullName>
    </submittedName>
</protein>
<proteinExistence type="predicted"/>
<feature type="non-terminal residue" evidence="2">
    <location>
        <position position="1"/>
    </location>
</feature>
<gene>
    <name evidence="2" type="ORF">g.108191</name>
</gene>
<feature type="compositionally biased region" description="Pro residues" evidence="1">
    <location>
        <begin position="67"/>
        <end position="76"/>
    </location>
</feature>
<sequence length="270" mass="29133">REATPSPPSAPAIAEAPVLLAALAPAGASPHPGCSPLDAPPPPSSSAGASPTPGARLPPRRRRPPRRPGVPPPPPLASLLACMRRRLRAAVAGGGGAGEVVDVVDLEEEGLHHVVTDQLEARVAEVVHHVLLPPREEVVHNDHAVPSLHQQVHQVRPHEPHPSRHHDPQALPLQPQRHLPPRRPRHHPPSQCPPPPLQPSISGSLSYADRWWWCTIRGTHRNDPPPPPAPAAEARDGYDDDDDNRGATRKTAEARAMPTSTKRRRCSRSM</sequence>
<feature type="compositionally biased region" description="Basic residues" evidence="1">
    <location>
        <begin position="179"/>
        <end position="188"/>
    </location>
</feature>
<accession>A0A1D1Y5R8</accession>
<feature type="compositionally biased region" description="Low complexity" evidence="1">
    <location>
        <begin position="24"/>
        <end position="37"/>
    </location>
</feature>
<feature type="compositionally biased region" description="Basic and acidic residues" evidence="1">
    <location>
        <begin position="244"/>
        <end position="253"/>
    </location>
</feature>